<feature type="domain" description="FAD dependent oxidoreductase" evidence="2">
    <location>
        <begin position="8"/>
        <end position="396"/>
    </location>
</feature>
<dbReference type="Gene3D" id="3.50.50.60">
    <property type="entry name" value="FAD/NAD(P)-binding domain"/>
    <property type="match status" value="2"/>
</dbReference>
<protein>
    <submittedName>
        <fullName evidence="3">FAD-binding oxidoreductase</fullName>
    </submittedName>
</protein>
<evidence type="ECO:0000313" key="4">
    <source>
        <dbReference type="Proteomes" id="UP000285295"/>
    </source>
</evidence>
<dbReference type="Pfam" id="PF01266">
    <property type="entry name" value="DAO"/>
    <property type="match status" value="1"/>
</dbReference>
<organism evidence="3 4">
    <name type="scientific">Paenirhodobacter populi</name>
    <dbReference type="NCBI Taxonomy" id="2306993"/>
    <lineage>
        <taxon>Bacteria</taxon>
        <taxon>Pseudomonadati</taxon>
        <taxon>Pseudomonadota</taxon>
        <taxon>Alphaproteobacteria</taxon>
        <taxon>Rhodobacterales</taxon>
        <taxon>Rhodobacter group</taxon>
        <taxon>Paenirhodobacter</taxon>
    </lineage>
</organism>
<dbReference type="PANTHER" id="PTHR13847">
    <property type="entry name" value="SARCOSINE DEHYDROGENASE-RELATED"/>
    <property type="match status" value="1"/>
</dbReference>
<comment type="caution">
    <text evidence="3">The sequence shown here is derived from an EMBL/GenBank/DDBJ whole genome shotgun (WGS) entry which is preliminary data.</text>
</comment>
<evidence type="ECO:0000313" key="3">
    <source>
        <dbReference type="EMBL" id="RWR27677.1"/>
    </source>
</evidence>
<reference evidence="3 4" key="2">
    <citation type="submission" date="2019-01" db="EMBL/GenBank/DDBJ databases">
        <authorList>
            <person name="Li Y."/>
        </authorList>
    </citation>
    <scope>NUCLEOTIDE SEQUENCE [LARGE SCALE GENOMIC DNA]</scope>
    <source>
        <strain evidence="3 4">D19-10-3-21</strain>
    </source>
</reference>
<accession>A0A443K4G9</accession>
<dbReference type="AlphaFoldDB" id="A0A443K4G9"/>
<evidence type="ECO:0000256" key="1">
    <source>
        <dbReference type="ARBA" id="ARBA00023002"/>
    </source>
</evidence>
<dbReference type="EMBL" id="SAUX01000019">
    <property type="protein sequence ID" value="RWR27677.1"/>
    <property type="molecule type" value="Genomic_DNA"/>
</dbReference>
<dbReference type="RefSeq" id="WP_128238076.1">
    <property type="nucleotide sequence ID" value="NZ_SAUX01000019.1"/>
</dbReference>
<dbReference type="OrthoDB" id="9805337at2"/>
<keyword evidence="1" id="KW-0560">Oxidoreductase</keyword>
<dbReference type="PANTHER" id="PTHR13847:SF289">
    <property type="entry name" value="GLYCINE OXIDASE"/>
    <property type="match status" value="1"/>
</dbReference>
<dbReference type="GO" id="GO:0016491">
    <property type="term" value="F:oxidoreductase activity"/>
    <property type="evidence" value="ECO:0007669"/>
    <property type="project" value="UniProtKB-KW"/>
</dbReference>
<dbReference type="InterPro" id="IPR036188">
    <property type="entry name" value="FAD/NAD-bd_sf"/>
</dbReference>
<dbReference type="Proteomes" id="UP000285295">
    <property type="component" value="Unassembled WGS sequence"/>
</dbReference>
<gene>
    <name evidence="3" type="ORF">D2T31_15700</name>
</gene>
<dbReference type="InterPro" id="IPR006076">
    <property type="entry name" value="FAD-dep_OxRdtase"/>
</dbReference>
<dbReference type="SUPFAM" id="SSF54373">
    <property type="entry name" value="FAD-linked reductases, C-terminal domain"/>
    <property type="match status" value="1"/>
</dbReference>
<sequence length="434" mass="46989">MSIPRHFTVVGGGIVGVCCALFLQRDGHTVTLIDRGEPGAGCSFGNAGIIHAGGLVPLAMPGVLRRIPAMLRDPLGPLVIRWPYLPRLAPFLWRFLLSARPARVEAVAAALAGLIERAFDSYEVLIKASGAERLIRRTGELYVFETDAGLATMQAANALRRRHGVRIETLSPGELAEMEPALAPIFRHARFFPDCISTFDPFDLTTALAAHFRTAGGTILREEVRDIRISEQGSRTLVTEAGERVFDGLVLATGAFSKPWAARLGSRVPLDTERGYHLILPDPGLTLGRPVGFGDRRFGCISLSGGLRVVGQAELASVDAPPNFSRADMLLQLVQRVLPDLDTRNARPWMGHRPSTPDSLPVICRAPKVRDVWFAFGHGHVGLTLGAVTGRLISDLVAGRNSGLDLSPFHVDRFAGFGRRPAHTPSFQSEGRTS</sequence>
<reference evidence="3 4" key="1">
    <citation type="submission" date="2019-01" db="EMBL/GenBank/DDBJ databases">
        <title>Sinorhodobacter populi sp. nov. isolated from the symptomatic bark tissue of Populus euramericana canker.</title>
        <authorList>
            <person name="Xu G."/>
        </authorList>
    </citation>
    <scope>NUCLEOTIDE SEQUENCE [LARGE SCALE GENOMIC DNA]</scope>
    <source>
        <strain evidence="3 4">D19-10-3-21</strain>
    </source>
</reference>
<dbReference type="GO" id="GO:0005737">
    <property type="term" value="C:cytoplasm"/>
    <property type="evidence" value="ECO:0007669"/>
    <property type="project" value="TreeGrafter"/>
</dbReference>
<evidence type="ECO:0000259" key="2">
    <source>
        <dbReference type="Pfam" id="PF01266"/>
    </source>
</evidence>
<proteinExistence type="predicted"/>
<name>A0A443K4G9_9RHOB</name>
<dbReference type="Gene3D" id="3.30.9.10">
    <property type="entry name" value="D-Amino Acid Oxidase, subunit A, domain 2"/>
    <property type="match status" value="1"/>
</dbReference>
<dbReference type="SUPFAM" id="SSF51905">
    <property type="entry name" value="FAD/NAD(P)-binding domain"/>
    <property type="match status" value="1"/>
</dbReference>